<dbReference type="Proteomes" id="UP000001072">
    <property type="component" value="Unassembled WGS sequence"/>
</dbReference>
<dbReference type="GeneID" id="18922061"/>
<dbReference type="EMBL" id="GL883096">
    <property type="protein sequence ID" value="EGG10003.1"/>
    <property type="molecule type" value="Genomic_DNA"/>
</dbReference>
<evidence type="ECO:0000313" key="1">
    <source>
        <dbReference type="EMBL" id="EGG10003.1"/>
    </source>
</evidence>
<name>F4RC66_MELLP</name>
<protein>
    <submittedName>
        <fullName evidence="1">Uncharacterized protein</fullName>
    </submittedName>
</protein>
<dbReference type="InParanoid" id="F4RC66"/>
<evidence type="ECO:0000313" key="2">
    <source>
        <dbReference type="Proteomes" id="UP000001072"/>
    </source>
</evidence>
<dbReference type="RefSeq" id="XP_007407057.1">
    <property type="nucleotide sequence ID" value="XM_007406995.1"/>
</dbReference>
<gene>
    <name evidence="1" type="ORF">MELLADRAFT_103727</name>
</gene>
<dbReference type="AlphaFoldDB" id="F4RC66"/>
<dbReference type="OrthoDB" id="3224221at2759"/>
<proteinExistence type="predicted"/>
<dbReference type="VEuPathDB" id="FungiDB:MELLADRAFT_103727"/>
<organism evidence="2">
    <name type="scientific">Melampsora larici-populina (strain 98AG31 / pathotype 3-4-7)</name>
    <name type="common">Poplar leaf rust fungus</name>
    <dbReference type="NCBI Taxonomy" id="747676"/>
    <lineage>
        <taxon>Eukaryota</taxon>
        <taxon>Fungi</taxon>
        <taxon>Dikarya</taxon>
        <taxon>Basidiomycota</taxon>
        <taxon>Pucciniomycotina</taxon>
        <taxon>Pucciniomycetes</taxon>
        <taxon>Pucciniales</taxon>
        <taxon>Melampsoraceae</taxon>
        <taxon>Melampsora</taxon>
    </lineage>
</organism>
<sequence>MSDRRIFSTVPTLIDCVPSQQLDVFKSLCRTDLENHGLSQLTFDWGMPDRDPWNQTMAIFIVKHWQYARLQGAFDKQSITPEHKTEENCLGIMLRWVRGQRVDIRQNCRSAQKNLQKEMRRKKRTLFKYRVESLSRLLRASNLPDQAAELLPHHDCCSETEWVPEETSYPSIGLVWRSQQYNSIIQQIDGLSFKYCSSTQGPLRASRRFDQCRTKATQVDSNAAFCPGLPENCYDPLFLFNLTDEEKAALQMKPVSSLLNTLPNVIQNFSISLVFKSGSTRYSFFFTNRYVAGN</sequence>
<keyword evidence="2" id="KW-1185">Reference proteome</keyword>
<accession>F4RC66</accession>
<dbReference type="HOGENOM" id="CLU_058865_1_0_1"/>
<reference evidence="2" key="1">
    <citation type="journal article" date="2011" name="Proc. Natl. Acad. Sci. U.S.A.">
        <title>Obligate biotrophy features unraveled by the genomic analysis of rust fungi.</title>
        <authorList>
            <person name="Duplessis S."/>
            <person name="Cuomo C.A."/>
            <person name="Lin Y.-C."/>
            <person name="Aerts A."/>
            <person name="Tisserant E."/>
            <person name="Veneault-Fourrey C."/>
            <person name="Joly D.L."/>
            <person name="Hacquard S."/>
            <person name="Amselem J."/>
            <person name="Cantarel B.L."/>
            <person name="Chiu R."/>
            <person name="Coutinho P.M."/>
            <person name="Feau N."/>
            <person name="Field M."/>
            <person name="Frey P."/>
            <person name="Gelhaye E."/>
            <person name="Goldberg J."/>
            <person name="Grabherr M.G."/>
            <person name="Kodira C.D."/>
            <person name="Kohler A."/>
            <person name="Kuees U."/>
            <person name="Lindquist E.A."/>
            <person name="Lucas S.M."/>
            <person name="Mago R."/>
            <person name="Mauceli E."/>
            <person name="Morin E."/>
            <person name="Murat C."/>
            <person name="Pangilinan J.L."/>
            <person name="Park R."/>
            <person name="Pearson M."/>
            <person name="Quesneville H."/>
            <person name="Rouhier N."/>
            <person name="Sakthikumar S."/>
            <person name="Salamov A.A."/>
            <person name="Schmutz J."/>
            <person name="Selles B."/>
            <person name="Shapiro H."/>
            <person name="Tanguay P."/>
            <person name="Tuskan G.A."/>
            <person name="Henrissat B."/>
            <person name="Van de Peer Y."/>
            <person name="Rouze P."/>
            <person name="Ellis J.G."/>
            <person name="Dodds P.N."/>
            <person name="Schein J.E."/>
            <person name="Zhong S."/>
            <person name="Hamelin R.C."/>
            <person name="Grigoriev I.V."/>
            <person name="Szabo L.J."/>
            <person name="Martin F."/>
        </authorList>
    </citation>
    <scope>NUCLEOTIDE SEQUENCE [LARGE SCALE GENOMIC DNA]</scope>
    <source>
        <strain evidence="2">98AG31 / pathotype 3-4-7</strain>
    </source>
</reference>
<dbReference type="KEGG" id="mlr:MELLADRAFT_103727"/>